<reference evidence="3 4" key="4">
    <citation type="journal article" date="2009" name="Appl. Environ. Microbiol.">
        <title>Comparative genome-wide transcriptional profiling of Azorhizobium caulinodans ORS571 grown under free-living and symbiotic conditions.</title>
        <authorList>
            <person name="Tsukada S."/>
            <person name="Aono T."/>
            <person name="Akiba N."/>
            <person name="Lee KB."/>
            <person name="Liu CT."/>
            <person name="Toyazaki H."/>
            <person name="Oyaizu H."/>
        </authorList>
    </citation>
    <scope>NUCLEOTIDE SEQUENCE [LARGE SCALE GENOMIC DNA]</scope>
    <source>
        <strain evidence="4">ATCC 43989 / DSM 5975 / JCM 20966 / LMG 6465 / NBRC 14845 / NCIMB 13405 / ORS 571</strain>
    </source>
</reference>
<dbReference type="RefSeq" id="WP_012171845.1">
    <property type="nucleotide sequence ID" value="NC_009937.1"/>
</dbReference>
<keyword evidence="2" id="KW-0812">Transmembrane</keyword>
<evidence type="ECO:0000256" key="1">
    <source>
        <dbReference type="SAM" id="MobiDB-lite"/>
    </source>
</evidence>
<evidence type="ECO:0000313" key="4">
    <source>
        <dbReference type="Proteomes" id="UP000000270"/>
    </source>
</evidence>
<name>A8IHU2_AZOC5</name>
<reference evidence="3 4" key="6">
    <citation type="journal article" date="2011" name="Appl. Environ. Microbiol.">
        <title>Involvement of the azorhizobial chromosome partition gene (parA) in the onset of bacteroid differentiation during Sesbania rostrata stem nodule development.</title>
        <authorList>
            <person name="Liu CT."/>
            <person name="Lee KB."/>
            <person name="Wang YS."/>
            <person name="Peng MH."/>
            <person name="Lee KT."/>
            <person name="Suzuki S."/>
            <person name="Suzuki T."/>
            <person name="Oyaizu H."/>
        </authorList>
    </citation>
    <scope>NUCLEOTIDE SEQUENCE [LARGE SCALE GENOMIC DNA]</scope>
    <source>
        <strain evidence="4">ATCC 43989 / DSM 5975 / JCM 20966 / LMG 6465 / NBRC 14845 / NCIMB 13405 / ORS 571</strain>
    </source>
</reference>
<reference evidence="3 4" key="5">
    <citation type="journal article" date="2010" name="Appl. Environ. Microbiol.">
        <title>phrR-like gene praR of Azorhizobium caulinodans ORS571 is essential for symbiosis with Sesbania rostrata and is involved in expression of reb genes.</title>
        <authorList>
            <person name="Akiba N."/>
            <person name="Aono T."/>
            <person name="Toyazaki H."/>
            <person name="Sato S."/>
            <person name="Oyaizu H."/>
        </authorList>
    </citation>
    <scope>NUCLEOTIDE SEQUENCE [LARGE SCALE GENOMIC DNA]</scope>
    <source>
        <strain evidence="4">ATCC 43989 / DSM 5975 / JCM 20966 / LMG 6465 / NBRC 14845 / NCIMB 13405 / ORS 571</strain>
    </source>
</reference>
<dbReference type="eggNOG" id="ENOG5031KK0">
    <property type="taxonomic scope" value="Bacteria"/>
</dbReference>
<evidence type="ECO:0000313" key="3">
    <source>
        <dbReference type="EMBL" id="BAF89320.1"/>
    </source>
</evidence>
<feature type="compositionally biased region" description="Low complexity" evidence="1">
    <location>
        <begin position="32"/>
        <end position="66"/>
    </location>
</feature>
<evidence type="ECO:0000256" key="2">
    <source>
        <dbReference type="SAM" id="Phobius"/>
    </source>
</evidence>
<dbReference type="HOGENOM" id="CLU_074753_0_0_5"/>
<dbReference type="AlphaFoldDB" id="A8IHU2"/>
<dbReference type="STRING" id="438753.AZC_3322"/>
<feature type="region of interest" description="Disordered" evidence="1">
    <location>
        <begin position="1"/>
        <end position="83"/>
    </location>
</feature>
<keyword evidence="2" id="KW-1133">Transmembrane helix</keyword>
<feature type="transmembrane region" description="Helical" evidence="2">
    <location>
        <begin position="301"/>
        <end position="320"/>
    </location>
</feature>
<organism evidence="3 4">
    <name type="scientific">Azorhizobium caulinodans (strain ATCC 43989 / DSM 5975 / JCM 20966 / LMG 6465 / NBRC 14845 / NCIMB 13405 / ORS 571)</name>
    <dbReference type="NCBI Taxonomy" id="438753"/>
    <lineage>
        <taxon>Bacteria</taxon>
        <taxon>Pseudomonadati</taxon>
        <taxon>Pseudomonadota</taxon>
        <taxon>Alphaproteobacteria</taxon>
        <taxon>Hyphomicrobiales</taxon>
        <taxon>Xanthobacteraceae</taxon>
        <taxon>Azorhizobium</taxon>
    </lineage>
</organism>
<protein>
    <submittedName>
        <fullName evidence="3">Putative membrane-anchored protein</fullName>
    </submittedName>
</protein>
<feature type="compositionally biased region" description="Low complexity" evidence="1">
    <location>
        <begin position="1"/>
        <end position="13"/>
    </location>
</feature>
<gene>
    <name evidence="3" type="primary">expE5</name>
    <name evidence="3" type="ordered locus">AZC_3322</name>
</gene>
<proteinExistence type="predicted"/>
<accession>A8IHU2</accession>
<reference evidence="3 4" key="3">
    <citation type="journal article" date="2008" name="BMC Genomics">
        <title>The genome of the versatile nitrogen fixer Azorhizobium caulinodans ORS571.</title>
        <authorList>
            <person name="Lee KB."/>
            <person name="Backer P.D."/>
            <person name="Aono T."/>
            <person name="Liu CT."/>
            <person name="Suzuki S."/>
            <person name="Suzuki T."/>
            <person name="Kaneko T."/>
            <person name="Yamada M."/>
            <person name="Tabata S."/>
            <person name="Kupfer D.M."/>
            <person name="Najar F.Z."/>
            <person name="Wiley G.B."/>
            <person name="Roe B."/>
            <person name="Binnewies T.T."/>
            <person name="Ussery D.W."/>
            <person name="D'Haeze W."/>
            <person name="Herder J.D."/>
            <person name="Gevers D."/>
            <person name="Vereecke D."/>
            <person name="Holsters M."/>
            <person name="Oyaizu H."/>
        </authorList>
    </citation>
    <scope>NUCLEOTIDE SEQUENCE [LARGE SCALE GENOMIC DNA]</scope>
    <source>
        <strain evidence="4">ATCC 43989 / DSM 5975 / JCM 20966 / LMG 6465 / NBRC 14845 / NCIMB 13405 / ORS 571</strain>
    </source>
</reference>
<sequence length="322" mass="33804">MSLAEASPAPSAANDVSARPKPETAPARKPLAVAPSVPKAEAPAKPAVVKEAGAPAKSVAQAKPAAQPVPVPKPAAPPEAAAAPSAVSPEAALAGRVDAVDNGQLFGWVWDRNRPEARILVRILLDGAEIASGVADKPRVDLRRNGIGDGHHAFAIDLPPKALQSPDRLTVIAITVDPKGELVLRRPSADEKAAEAAVAAPMARVLDRLDLLVAAQRQLQLGQRDTGVSLKEASERLNVLSDRESHLEEALTTVRAGQDALTERLDQVEIFLTRFDGTLAGFDARLEALKEQARDEIKPQFFALAVLIGIGIGLALAIGLRI</sequence>
<dbReference type="KEGG" id="azc:AZC_3322"/>
<reference evidence="4" key="2">
    <citation type="submission" date="2007-04" db="EMBL/GenBank/DDBJ databases">
        <title>Complete genome sequence of the nitrogen-fixing bacterium Azorhizobium caulinodans ORS571.</title>
        <authorList>
            <person name="Lee K.B."/>
            <person name="Backer P.D."/>
            <person name="Aono T."/>
            <person name="Liu C.T."/>
            <person name="Suzuki S."/>
            <person name="Suzuki T."/>
            <person name="Kaneko T."/>
            <person name="Yamada M."/>
            <person name="Tabata S."/>
            <person name="Kupfer D.M."/>
            <person name="Najar F.Z."/>
            <person name="Wiley G.B."/>
            <person name="Roe B."/>
            <person name="Binnewies T."/>
            <person name="Ussery D."/>
            <person name="Vereecke D."/>
            <person name="Gevers D."/>
            <person name="Holsters M."/>
            <person name="Oyaizu H."/>
        </authorList>
    </citation>
    <scope>NUCLEOTIDE SEQUENCE [LARGE SCALE GENOMIC DNA]</scope>
    <source>
        <strain evidence="4">ATCC 43989 / DSM 5975 / JCM 20966 / LMG 6465 / NBRC 14845 / NCIMB 13405 / ORS 571</strain>
    </source>
</reference>
<reference evidence="3 4" key="1">
    <citation type="journal article" date="2007" name="Appl. Environ. Microbiol.">
        <title>Rhizobial factors required for stem nodule maturation and maintenance in Sesbania rostrata-Azorhizobium caulinodans ORS571 symbiosis.</title>
        <authorList>
            <person name="Suzuki S."/>
            <person name="Aono T."/>
            <person name="Lee KB."/>
            <person name="Suzuki T."/>
            <person name="Liu CT."/>
            <person name="Miwa H."/>
            <person name="Wakao S."/>
            <person name="Iki T."/>
            <person name="Oyaizu H."/>
        </authorList>
    </citation>
    <scope>NUCLEOTIDE SEQUENCE [LARGE SCALE GENOMIC DNA]</scope>
    <source>
        <strain evidence="4">ATCC 43989 / DSM 5975 / JCM 20966 / LMG 6465 / NBRC 14845 / NCIMB 13405 / ORS 571</strain>
    </source>
</reference>
<keyword evidence="2" id="KW-0472">Membrane</keyword>
<feature type="compositionally biased region" description="Pro residues" evidence="1">
    <location>
        <begin position="67"/>
        <end position="77"/>
    </location>
</feature>
<keyword evidence="4" id="KW-1185">Reference proteome</keyword>
<dbReference type="EMBL" id="AP009384">
    <property type="protein sequence ID" value="BAF89320.1"/>
    <property type="molecule type" value="Genomic_DNA"/>
</dbReference>
<dbReference type="Proteomes" id="UP000000270">
    <property type="component" value="Chromosome"/>
</dbReference>